<evidence type="ECO:0000256" key="7">
    <source>
        <dbReference type="ARBA" id="ARBA00022807"/>
    </source>
</evidence>
<evidence type="ECO:0000256" key="6">
    <source>
        <dbReference type="ARBA" id="ARBA00022801"/>
    </source>
</evidence>
<dbReference type="InterPro" id="IPR009003">
    <property type="entry name" value="Peptidase_S1_PA"/>
</dbReference>
<dbReference type="EMBL" id="MT757500">
    <property type="protein sequence ID" value="QPN36956.1"/>
    <property type="molecule type" value="Genomic_RNA"/>
</dbReference>
<keyword evidence="2" id="KW-0645">Protease</keyword>
<evidence type="ECO:0000259" key="12">
    <source>
        <dbReference type="PROSITE" id="PS51218"/>
    </source>
</evidence>
<dbReference type="GO" id="GO:0006508">
    <property type="term" value="P:proteolysis"/>
    <property type="evidence" value="ECO:0007669"/>
    <property type="project" value="UniProtKB-KW"/>
</dbReference>
<dbReference type="Gene3D" id="3.30.70.270">
    <property type="match status" value="1"/>
</dbReference>
<evidence type="ECO:0000256" key="5">
    <source>
        <dbReference type="ARBA" id="ARBA00022741"/>
    </source>
</evidence>
<dbReference type="CDD" id="cd23194">
    <property type="entry name" value="Dicistroviridae_RdRp"/>
    <property type="match status" value="1"/>
</dbReference>
<evidence type="ECO:0000259" key="13">
    <source>
        <dbReference type="PROSITE" id="PS51874"/>
    </source>
</evidence>
<dbReference type="InterPro" id="IPR043502">
    <property type="entry name" value="DNA/RNA_pol_sf"/>
</dbReference>
<accession>A0A7T1GW30</accession>
<dbReference type="GO" id="GO:0004197">
    <property type="term" value="F:cysteine-type endopeptidase activity"/>
    <property type="evidence" value="ECO:0007669"/>
    <property type="project" value="InterPro"/>
</dbReference>
<protein>
    <submittedName>
        <fullName evidence="14">Polyprotein 1</fullName>
    </submittedName>
</protein>
<keyword evidence="4" id="KW-0548">Nucleotidyltransferase</keyword>
<dbReference type="Pfam" id="PF00910">
    <property type="entry name" value="RNA_helicase"/>
    <property type="match status" value="1"/>
</dbReference>
<dbReference type="SUPFAM" id="SSF56672">
    <property type="entry name" value="DNA/RNA polymerases"/>
    <property type="match status" value="1"/>
</dbReference>
<evidence type="ECO:0000256" key="2">
    <source>
        <dbReference type="ARBA" id="ARBA00022670"/>
    </source>
</evidence>
<dbReference type="InterPro" id="IPR043128">
    <property type="entry name" value="Rev_trsase/Diguanyl_cyclase"/>
</dbReference>
<dbReference type="GO" id="GO:0039694">
    <property type="term" value="P:viral RNA genome replication"/>
    <property type="evidence" value="ECO:0007669"/>
    <property type="project" value="InterPro"/>
</dbReference>
<dbReference type="InterPro" id="IPR014759">
    <property type="entry name" value="Helicase_SF3_ssRNA_vir"/>
</dbReference>
<feature type="domain" description="Peptidase C3" evidence="13">
    <location>
        <begin position="1103"/>
        <end position="1349"/>
    </location>
</feature>
<keyword evidence="5" id="KW-0547">Nucleotide-binding</keyword>
<dbReference type="GO" id="GO:0005524">
    <property type="term" value="F:ATP binding"/>
    <property type="evidence" value="ECO:0007669"/>
    <property type="project" value="UniProtKB-KW"/>
</dbReference>
<keyword evidence="3" id="KW-0808">Transferase</keyword>
<evidence type="ECO:0000256" key="10">
    <source>
        <dbReference type="SAM" id="Phobius"/>
    </source>
</evidence>
<keyword evidence="10" id="KW-1133">Transmembrane helix</keyword>
<dbReference type="InterPro" id="IPR027417">
    <property type="entry name" value="P-loop_NTPase"/>
</dbReference>
<feature type="transmembrane region" description="Helical" evidence="10">
    <location>
        <begin position="229"/>
        <end position="253"/>
    </location>
</feature>
<keyword evidence="10" id="KW-0812">Transmembrane</keyword>
<keyword evidence="1" id="KW-0696">RNA-directed RNA polymerase</keyword>
<evidence type="ECO:0000256" key="4">
    <source>
        <dbReference type="ARBA" id="ARBA00022695"/>
    </source>
</evidence>
<dbReference type="InterPro" id="IPR044067">
    <property type="entry name" value="PCV_3C_PRO"/>
</dbReference>
<evidence type="ECO:0000259" key="11">
    <source>
        <dbReference type="PROSITE" id="PS50507"/>
    </source>
</evidence>
<evidence type="ECO:0000256" key="8">
    <source>
        <dbReference type="ARBA" id="ARBA00022840"/>
    </source>
</evidence>
<dbReference type="SUPFAM" id="SSF50494">
    <property type="entry name" value="Trypsin-like serine proteases"/>
    <property type="match status" value="1"/>
</dbReference>
<dbReference type="GO" id="GO:0003724">
    <property type="term" value="F:RNA helicase activity"/>
    <property type="evidence" value="ECO:0007669"/>
    <property type="project" value="InterPro"/>
</dbReference>
<proteinExistence type="predicted"/>
<dbReference type="GO" id="GO:0006351">
    <property type="term" value="P:DNA-templated transcription"/>
    <property type="evidence" value="ECO:0007669"/>
    <property type="project" value="InterPro"/>
</dbReference>
<organism evidence="14">
    <name type="scientific">Praha dicistro-like virus 2</name>
    <dbReference type="NCBI Taxonomy" id="2789509"/>
    <lineage>
        <taxon>Viruses</taxon>
        <taxon>Riboviria</taxon>
        <taxon>Orthornavirae</taxon>
        <taxon>Pisuviricota</taxon>
        <taxon>Pisoniviricetes</taxon>
        <taxon>Picornavirales</taxon>
        <taxon>Dicistroviridae</taxon>
    </lineage>
</organism>
<dbReference type="InterPro" id="IPR001205">
    <property type="entry name" value="RNA-dir_pol_C"/>
</dbReference>
<dbReference type="Pfam" id="PF00680">
    <property type="entry name" value="RdRP_1"/>
    <property type="match status" value="1"/>
</dbReference>
<dbReference type="InterPro" id="IPR000605">
    <property type="entry name" value="Helicase_SF3_ssDNA/RNA_vir"/>
</dbReference>
<evidence type="ECO:0000313" key="14">
    <source>
        <dbReference type="EMBL" id="QPN36956.1"/>
    </source>
</evidence>
<feature type="transmembrane region" description="Helical" evidence="10">
    <location>
        <begin position="198"/>
        <end position="217"/>
    </location>
</feature>
<dbReference type="PROSITE" id="PS50507">
    <property type="entry name" value="RDRP_SSRNA_POS"/>
    <property type="match status" value="1"/>
</dbReference>
<keyword evidence="9" id="KW-0693">Viral RNA replication</keyword>
<dbReference type="Gene3D" id="1.20.960.20">
    <property type="match status" value="1"/>
</dbReference>
<keyword evidence="6" id="KW-0378">Hydrolase</keyword>
<dbReference type="PROSITE" id="PS51218">
    <property type="entry name" value="SF3_HELICASE_2"/>
    <property type="match status" value="1"/>
</dbReference>
<feature type="domain" description="SF3 helicase" evidence="12">
    <location>
        <begin position="423"/>
        <end position="601"/>
    </location>
</feature>
<evidence type="ECO:0000256" key="3">
    <source>
        <dbReference type="ARBA" id="ARBA00022679"/>
    </source>
</evidence>
<dbReference type="Gene3D" id="3.40.50.300">
    <property type="entry name" value="P-loop containing nucleotide triphosphate hydrolases"/>
    <property type="match status" value="1"/>
</dbReference>
<reference evidence="14" key="1">
    <citation type="submission" date="2020-07" db="EMBL/GenBank/DDBJ databases">
        <authorList>
            <person name="Guo L."/>
            <person name="Lu X."/>
            <person name="Guo D."/>
        </authorList>
    </citation>
    <scope>NUCLEOTIDE SEQUENCE</scope>
    <source>
        <strain evidence="14">Czetp-6</strain>
    </source>
</reference>
<dbReference type="GO" id="GO:0003968">
    <property type="term" value="F:RNA-directed RNA polymerase activity"/>
    <property type="evidence" value="ECO:0007669"/>
    <property type="project" value="UniProtKB-KW"/>
</dbReference>
<sequence>MIILYYHPLDTIYQRAFLRKHYHQQLLKEKKDNHPQINPLFTPQADDVFYDAEDRNVRRQAVQPVPRPSRLTLLMPDAVKRAMYKAAEWIGQHQPDCWPFNGEEQRVIPEVMQEIRERFDNAYESTEPARTFVRQLGTSTKEKVKTMLQALKEFLTTTFPKLSGLISAFFSAIIRYFIDYAIELAKERLRHSFEQHRAELMSMILICANVFMAYLAVKGHNTLAASFSMILSGILAYFNIWFGAATQVVLTALHYNMSNEPRNEGRYWEYQSAESTRDLKRVFKNVLTVAAILKCETAGLNVSDLSPANIEKMMKRTVLVGRALQTWDALIERFADILDDTLQVVCKYIFSVDYVSTRHVAEIDDWCNEVMDMLSLRSQIDIGRDRATTFRIEYLYRRYMTLRTRYTGNKAVIQQLDTFGLPITTMYNKIVNKNPHANTMRKEPVCLVFEGDSGVGKSFLMEPIKQDLLKIAGRFTSVVDVEGQIYSRCKEQEFWDGYTGQPIVIFDDFAQQVDSIANPNLEWFELIRAVNIFPYALHSAALHEKANNPFNAEFVVLTTNVDVEVKPPSLHSQEAVIRRLHCVYKVDIIDQVKKQTGIGLDVHRLWAYQDRNGLPRHDTSHWTFTRRTYGKPTLTDLTYEDVLRDVSSVYRKHEDSYSLRQQNAFATRDNKLPRGVWSKGDWMQPETHEDALWWDDTAVDYTPTPSTSTDSTAAFQPELRVGTNIWQGLPYTWWIKQSHSVRIAVTRNGIPVWWNDYDVMPEEDVPELESVDELEKWLEDRTMSFPIPNSATVLDRVELTKESNRLQRYARRTMEEEMDANVLKSMHAYYKRATKRNPCWQNKTRYALAKAWIAAKAVYQGYWYQNIVKWVNIVGTFVLGAFGLYKLIQEITTDPTCNRHTSSYRAFLRWFYATSFIAAPVNPLTVSMPAILIAGALRHYKFHDMYPVNDCEKCTDAKKLAIEEDYRRWLRAQTDESEALNVPETKIEKEMETKFTPEQLAKFYFPSNPERGLKEMKRAQLQHTDIGEIVLEEEQKFSDDPESIMSRRQVVQVEKKDSEDPESVMSRRQIVQIENAGNLSRLLLAESERGFVEGKRKRYHAEGPASEQASELAYAMKRNQMFMYVEARDLTGEEPPMEVYIGQIFALKGRKALVNVHFLAGLEATYARMGAAFQNTNNVNVRFYFRTPGVQTRYYMTIDEFEESQQRLRRTGSHGEVLDTEFNVFDLPLRVPARRDITQHFVMKKDLQLLIRGTRMLLPTYTPKESGDFPTFRDGSFQSTTDIDLAPIGSQAVKRTFYQSGIVNISSAKGDCGAPYILADNKFPRKIVGVHFGGDAGRGSFSYVTQEDLRPYLEGEIHAPQSALTTLGAGMEKDFPFNDAFELVGKIPKAEYQPRDTDKELSPIANMVVTTGVRPSWKEEPLSPDGPMIKGIRKYVGHNQTVNQRILDEAVHSYKQVIGQLPILASDRRLLTFEEACAGIPGDDAYVGLKRKASAGYPYKNEKGAVGKNLWLGSGEKWDFTTDGAQRLRADVKNIIHRAQKYGEIPEILFIDTLKDECRPFEKVLAKKTRVFSAAPLHFSVVVRMYFAGWCAHKKRNFIDAESCVGIDAKSGGVKKHWSRLARHLSKFGEKSLIAGDFGNFDGTLVHDIHWAVLDVIEDFYQGSEDDRRVRRVLWEAMIHSKHILHDYVYQLAHGQPSGNALTVDVNSDYVSLLVRYVVGTLVGSCHYFNQHCRLVNYGDDHILAVSTSWQKLFTPATFGRAIAELGMVYTSESKEEQGTEYRDLEEVTFLKRGFVWCPRAQMWMAPLAMSSILEMTNWVTKSASPTEAVLRNCEDAIIELYFHDQPTCEQWTRKIREVVRTELDYDLPAIPWKTARSMISSGTLSQAYPIEMSHC</sequence>
<keyword evidence="10" id="KW-0472">Membrane</keyword>
<feature type="domain" description="RdRp catalytic" evidence="11">
    <location>
        <begin position="1631"/>
        <end position="1754"/>
    </location>
</feature>
<name>A0A7T1GW30_9VIRU</name>
<dbReference type="GO" id="GO:0003723">
    <property type="term" value="F:RNA binding"/>
    <property type="evidence" value="ECO:0007669"/>
    <property type="project" value="InterPro"/>
</dbReference>
<keyword evidence="8" id="KW-0067">ATP-binding</keyword>
<dbReference type="InterPro" id="IPR007094">
    <property type="entry name" value="RNA-dir_pol_PSvirus"/>
</dbReference>
<evidence type="ECO:0000256" key="9">
    <source>
        <dbReference type="ARBA" id="ARBA00022953"/>
    </source>
</evidence>
<evidence type="ECO:0000256" key="1">
    <source>
        <dbReference type="ARBA" id="ARBA00022484"/>
    </source>
</evidence>
<keyword evidence="7" id="KW-0788">Thiol protease</keyword>
<dbReference type="PROSITE" id="PS51874">
    <property type="entry name" value="PCV_3C_PRO"/>
    <property type="match status" value="1"/>
</dbReference>